<organism evidence="1 2">
    <name type="scientific">Choristoneura fumiferana</name>
    <name type="common">Spruce budworm moth</name>
    <name type="synonym">Archips fumiferana</name>
    <dbReference type="NCBI Taxonomy" id="7141"/>
    <lineage>
        <taxon>Eukaryota</taxon>
        <taxon>Metazoa</taxon>
        <taxon>Ecdysozoa</taxon>
        <taxon>Arthropoda</taxon>
        <taxon>Hexapoda</taxon>
        <taxon>Insecta</taxon>
        <taxon>Pterygota</taxon>
        <taxon>Neoptera</taxon>
        <taxon>Endopterygota</taxon>
        <taxon>Lepidoptera</taxon>
        <taxon>Glossata</taxon>
        <taxon>Ditrysia</taxon>
        <taxon>Tortricoidea</taxon>
        <taxon>Tortricidae</taxon>
        <taxon>Tortricinae</taxon>
        <taxon>Choristoneura</taxon>
    </lineage>
</organism>
<reference evidence="1 2" key="1">
    <citation type="journal article" date="2022" name="Genome Biol. Evol.">
        <title>The Spruce Budworm Genome: Reconstructing the Evolutionary History of Antifreeze Proteins.</title>
        <authorList>
            <person name="Beliveau C."/>
            <person name="Gagne P."/>
            <person name="Picq S."/>
            <person name="Vernygora O."/>
            <person name="Keeling C.I."/>
            <person name="Pinkney K."/>
            <person name="Doucet D."/>
            <person name="Wen F."/>
            <person name="Johnston J.S."/>
            <person name="Maaroufi H."/>
            <person name="Boyle B."/>
            <person name="Laroche J."/>
            <person name="Dewar K."/>
            <person name="Juretic N."/>
            <person name="Blackburn G."/>
            <person name="Nisole A."/>
            <person name="Brunet B."/>
            <person name="Brandao M."/>
            <person name="Lumley L."/>
            <person name="Duan J."/>
            <person name="Quan G."/>
            <person name="Lucarotti C.J."/>
            <person name="Roe A.D."/>
            <person name="Sperling F.A.H."/>
            <person name="Levesque R.C."/>
            <person name="Cusson M."/>
        </authorList>
    </citation>
    <scope>NUCLEOTIDE SEQUENCE [LARGE SCALE GENOMIC DNA]</scope>
    <source>
        <strain evidence="1">Glfc:IPQL:Cfum</strain>
    </source>
</reference>
<evidence type="ECO:0000313" key="2">
    <source>
        <dbReference type="Proteomes" id="UP001064048"/>
    </source>
</evidence>
<gene>
    <name evidence="1" type="ORF">MSG28_003276</name>
</gene>
<dbReference type="Proteomes" id="UP001064048">
    <property type="component" value="Chromosome 5"/>
</dbReference>
<name>A0ACC0KEK9_CHOFU</name>
<evidence type="ECO:0000313" key="1">
    <source>
        <dbReference type="EMBL" id="KAI8434755.1"/>
    </source>
</evidence>
<comment type="caution">
    <text evidence="1">The sequence shown here is derived from an EMBL/GenBank/DDBJ whole genome shotgun (WGS) entry which is preliminary data.</text>
</comment>
<proteinExistence type="predicted"/>
<dbReference type="EMBL" id="CM046105">
    <property type="protein sequence ID" value="KAI8434755.1"/>
    <property type="molecule type" value="Genomic_DNA"/>
</dbReference>
<keyword evidence="2" id="KW-1185">Reference proteome</keyword>
<accession>A0ACC0KEK9</accession>
<protein>
    <submittedName>
        <fullName evidence="1">Uncharacterized protein</fullName>
    </submittedName>
</protein>
<sequence length="389" mass="45245">MEYFSNVKQRMRASKAKLKENSLDSLVWLVNFVPSIVGFDIFREKISIPFWILHIFLLTYVYGVGSLVYQVRDAQVASDFVKSFVNVSIFALTVNNSYWFLTKRQLLKEVLRKVKENDNYVIRSGLFLEKHERSLFLIKRILFIFYGLNLTNEFTVYLPKRMDVNKETFSMTLCVGLEPLTSSPNREICKAFLCIQEMTIVSVVLNYQTMMLLLVAHTALMYQILSDEIMTFNTVLDDHSNYKTVQETLSVIICRHALILEITDNLKGLYNMPMGVNFGSNALCMCFFFFLSFEEYLGFMPVVVYCFLVFFLYCYLCQRLTNAAELFARAVYSCGWEKMNVKEQKVIYTMLMQAQRPVELLAADLIPVNMYTFGSTIQAIYKFTTVVKL</sequence>